<reference evidence="1" key="1">
    <citation type="submission" date="2016-10" db="EMBL/GenBank/DDBJ databases">
        <authorList>
            <person name="de Groot N.N."/>
        </authorList>
    </citation>
    <scope>NUCLEOTIDE SEQUENCE</scope>
</reference>
<accession>A0A1W1E1M2</accession>
<name>A0A1W1E1M2_9ZZZZ</name>
<organism evidence="1">
    <name type="scientific">hydrothermal vent metagenome</name>
    <dbReference type="NCBI Taxonomy" id="652676"/>
    <lineage>
        <taxon>unclassified sequences</taxon>
        <taxon>metagenomes</taxon>
        <taxon>ecological metagenomes</taxon>
    </lineage>
</organism>
<proteinExistence type="predicted"/>
<protein>
    <submittedName>
        <fullName evidence="1">Uncharacterized protein</fullName>
    </submittedName>
</protein>
<sequence length="70" mass="8347">MRGEHSICIHIDLFNGQVAFVQLDSIKENDVHFVTRQQMERQTVFSIDQNHFKWRLLDTLPSFNDLELML</sequence>
<dbReference type="AlphaFoldDB" id="A0A1W1E1M2"/>
<dbReference type="EMBL" id="FPHZ01000078">
    <property type="protein sequence ID" value="SFV87768.1"/>
    <property type="molecule type" value="Genomic_DNA"/>
</dbReference>
<gene>
    <name evidence="1" type="ORF">MNB_SUP05-SYMBIONT-5-631</name>
</gene>
<evidence type="ECO:0000313" key="1">
    <source>
        <dbReference type="EMBL" id="SFV87768.1"/>
    </source>
</evidence>